<dbReference type="InterPro" id="IPR002938">
    <property type="entry name" value="FAD-bd"/>
</dbReference>
<evidence type="ECO:0000256" key="3">
    <source>
        <dbReference type="SAM" id="MobiDB-lite"/>
    </source>
</evidence>
<proteinExistence type="predicted"/>
<protein>
    <submittedName>
        <fullName evidence="5">FAD-dependent oxidoreductase</fullName>
    </submittedName>
</protein>
<feature type="region of interest" description="Disordered" evidence="3">
    <location>
        <begin position="80"/>
        <end position="101"/>
    </location>
</feature>
<dbReference type="GO" id="GO:0071949">
    <property type="term" value="F:FAD binding"/>
    <property type="evidence" value="ECO:0007669"/>
    <property type="project" value="InterPro"/>
</dbReference>
<organism evidence="5 6">
    <name type="scientific">Streptomyces cacaoi</name>
    <dbReference type="NCBI Taxonomy" id="1898"/>
    <lineage>
        <taxon>Bacteria</taxon>
        <taxon>Bacillati</taxon>
        <taxon>Actinomycetota</taxon>
        <taxon>Actinomycetes</taxon>
        <taxon>Kitasatosporales</taxon>
        <taxon>Streptomycetaceae</taxon>
        <taxon>Streptomyces</taxon>
    </lineage>
</organism>
<comment type="caution">
    <text evidence="5">The sequence shown here is derived from an EMBL/GenBank/DDBJ whole genome shotgun (WGS) entry which is preliminary data.</text>
</comment>
<sequence length="407" mass="42472">MTHALIIGGGIAGPVSAMALHKAGIGATVYEAYPAPADDVGAFLVLFHNGLEALRTIDAHRPVLDASFPADRVEMLDAQGHGRERPVSGSGTGDGRPVLGPRTLRRSALYRALREEAERRGVAVEFGKRLVAADVGPDGRVTARFADGSSARGDVLLGADGVRSLTRTLIDPEAPAPRHTGQITVCGFSPLVPAEAAPAPGVYRMIRGSRAFLGCTRAPDGAVWWFANTPGGELAPERLAAGTPEQRAGWRDHVAGLFADDASPAEAVVRATGDRIVAFNAYDLAHTPVWSRGPMVVLGDAAHTAAPNAAQGASLAIEDGVVLARCLRDLPLPGEAFAAFERLRRARVEALVDRSARLNARVVPGAGRHADRPGPGAAGGPEAESGDPADRFLHYRIDWDAPVSAAG</sequence>
<keyword evidence="2" id="KW-0503">Monooxygenase</keyword>
<dbReference type="PRINTS" id="PR00420">
    <property type="entry name" value="RNGMNOXGNASE"/>
</dbReference>
<dbReference type="Pfam" id="PF01494">
    <property type="entry name" value="FAD_binding_3"/>
    <property type="match status" value="1"/>
</dbReference>
<evidence type="ECO:0000256" key="2">
    <source>
        <dbReference type="ARBA" id="ARBA00023033"/>
    </source>
</evidence>
<dbReference type="InterPro" id="IPR036188">
    <property type="entry name" value="FAD/NAD-bd_sf"/>
</dbReference>
<name>A0A4Y3QRD7_STRCI</name>
<dbReference type="InterPro" id="IPR050493">
    <property type="entry name" value="FAD-dep_Monooxygenase_BioMet"/>
</dbReference>
<dbReference type="Proteomes" id="UP000319210">
    <property type="component" value="Unassembled WGS sequence"/>
</dbReference>
<dbReference type="SUPFAM" id="SSF51905">
    <property type="entry name" value="FAD/NAD(P)-binding domain"/>
    <property type="match status" value="1"/>
</dbReference>
<dbReference type="OrthoDB" id="9782160at2"/>
<evidence type="ECO:0000313" key="5">
    <source>
        <dbReference type="EMBL" id="GEB47855.1"/>
    </source>
</evidence>
<dbReference type="GO" id="GO:0004497">
    <property type="term" value="F:monooxygenase activity"/>
    <property type="evidence" value="ECO:0007669"/>
    <property type="project" value="UniProtKB-KW"/>
</dbReference>
<dbReference type="Gene3D" id="3.50.50.60">
    <property type="entry name" value="FAD/NAD(P)-binding domain"/>
    <property type="match status" value="1"/>
</dbReference>
<feature type="domain" description="FAD-binding" evidence="4">
    <location>
        <begin position="2"/>
        <end position="354"/>
    </location>
</feature>
<gene>
    <name evidence="5" type="ORF">SCA03_04060</name>
</gene>
<dbReference type="PANTHER" id="PTHR13789:SF309">
    <property type="entry name" value="PUTATIVE (AFU_ORTHOLOGUE AFUA_6G14510)-RELATED"/>
    <property type="match status" value="1"/>
</dbReference>
<evidence type="ECO:0000313" key="6">
    <source>
        <dbReference type="Proteomes" id="UP000319210"/>
    </source>
</evidence>
<evidence type="ECO:0000259" key="4">
    <source>
        <dbReference type="Pfam" id="PF01494"/>
    </source>
</evidence>
<keyword evidence="6" id="KW-1185">Reference proteome</keyword>
<dbReference type="RefSeq" id="WP_086815242.1">
    <property type="nucleotide sequence ID" value="NZ_BJMM01000002.1"/>
</dbReference>
<dbReference type="EMBL" id="BJMM01000002">
    <property type="protein sequence ID" value="GEB47855.1"/>
    <property type="molecule type" value="Genomic_DNA"/>
</dbReference>
<dbReference type="AlphaFoldDB" id="A0A4Y3QRD7"/>
<feature type="region of interest" description="Disordered" evidence="3">
    <location>
        <begin position="363"/>
        <end position="388"/>
    </location>
</feature>
<accession>A0A4Y3QRD7</accession>
<evidence type="ECO:0000256" key="1">
    <source>
        <dbReference type="ARBA" id="ARBA00023002"/>
    </source>
</evidence>
<keyword evidence="1" id="KW-0560">Oxidoreductase</keyword>
<dbReference type="PANTHER" id="PTHR13789">
    <property type="entry name" value="MONOOXYGENASE"/>
    <property type="match status" value="1"/>
</dbReference>
<reference evidence="5 6" key="1">
    <citation type="submission" date="2019-06" db="EMBL/GenBank/DDBJ databases">
        <title>Whole genome shotgun sequence of Streptomyces cacaoi subsp. cacaoi NBRC 12748.</title>
        <authorList>
            <person name="Hosoyama A."/>
            <person name="Uohara A."/>
            <person name="Ohji S."/>
            <person name="Ichikawa N."/>
        </authorList>
    </citation>
    <scope>NUCLEOTIDE SEQUENCE [LARGE SCALE GENOMIC DNA]</scope>
    <source>
        <strain evidence="5 6">NBRC 12748</strain>
    </source>
</reference>